<comment type="caution">
    <text evidence="6">The sequence shown here is derived from an EMBL/GenBank/DDBJ whole genome shotgun (WGS) entry which is preliminary data.</text>
</comment>
<accession>A0ABQ2WIM2</accession>
<dbReference type="Pfam" id="PF03466">
    <property type="entry name" value="LysR_substrate"/>
    <property type="match status" value="1"/>
</dbReference>
<dbReference type="PROSITE" id="PS50931">
    <property type="entry name" value="HTH_LYSR"/>
    <property type="match status" value="1"/>
</dbReference>
<dbReference type="RefSeq" id="WP_193461521.1">
    <property type="nucleotide sequence ID" value="NZ_BMXO01000008.1"/>
</dbReference>
<evidence type="ECO:0000256" key="1">
    <source>
        <dbReference type="ARBA" id="ARBA00009437"/>
    </source>
</evidence>
<gene>
    <name evidence="6" type="ORF">GCM10007158_19250</name>
</gene>
<dbReference type="Pfam" id="PF00126">
    <property type="entry name" value="HTH_1"/>
    <property type="match status" value="1"/>
</dbReference>
<dbReference type="SUPFAM" id="SSF46785">
    <property type="entry name" value="Winged helix' DNA-binding domain"/>
    <property type="match status" value="1"/>
</dbReference>
<organism evidence="6 7">
    <name type="scientific">Halomonas johnsoniae</name>
    <dbReference type="NCBI Taxonomy" id="502832"/>
    <lineage>
        <taxon>Bacteria</taxon>
        <taxon>Pseudomonadati</taxon>
        <taxon>Pseudomonadota</taxon>
        <taxon>Gammaproteobacteria</taxon>
        <taxon>Oceanospirillales</taxon>
        <taxon>Halomonadaceae</taxon>
        <taxon>Halomonas</taxon>
    </lineage>
</organism>
<dbReference type="EMBL" id="BMXO01000008">
    <property type="protein sequence ID" value="GGW58388.1"/>
    <property type="molecule type" value="Genomic_DNA"/>
</dbReference>
<keyword evidence="2" id="KW-0805">Transcription regulation</keyword>
<comment type="similarity">
    <text evidence="1">Belongs to the LysR transcriptional regulatory family.</text>
</comment>
<keyword evidence="4" id="KW-0804">Transcription</keyword>
<evidence type="ECO:0000256" key="2">
    <source>
        <dbReference type="ARBA" id="ARBA00023015"/>
    </source>
</evidence>
<reference evidence="7" key="1">
    <citation type="journal article" date="2019" name="Int. J. Syst. Evol. Microbiol.">
        <title>The Global Catalogue of Microorganisms (GCM) 10K type strain sequencing project: providing services to taxonomists for standard genome sequencing and annotation.</title>
        <authorList>
            <consortium name="The Broad Institute Genomics Platform"/>
            <consortium name="The Broad Institute Genome Sequencing Center for Infectious Disease"/>
            <person name="Wu L."/>
            <person name="Ma J."/>
        </authorList>
    </citation>
    <scope>NUCLEOTIDE SEQUENCE [LARGE SCALE GENOMIC DNA]</scope>
    <source>
        <strain evidence="7">KCTC 22157</strain>
    </source>
</reference>
<name>A0ABQ2WIM2_9GAMM</name>
<evidence type="ECO:0000259" key="5">
    <source>
        <dbReference type="PROSITE" id="PS50931"/>
    </source>
</evidence>
<evidence type="ECO:0000256" key="4">
    <source>
        <dbReference type="ARBA" id="ARBA00023163"/>
    </source>
</evidence>
<dbReference type="Proteomes" id="UP000647585">
    <property type="component" value="Unassembled WGS sequence"/>
</dbReference>
<keyword evidence="7" id="KW-1185">Reference proteome</keyword>
<dbReference type="InterPro" id="IPR000847">
    <property type="entry name" value="LysR_HTH_N"/>
</dbReference>
<evidence type="ECO:0000313" key="6">
    <source>
        <dbReference type="EMBL" id="GGW58388.1"/>
    </source>
</evidence>
<dbReference type="InterPro" id="IPR036390">
    <property type="entry name" value="WH_DNA-bd_sf"/>
</dbReference>
<protein>
    <submittedName>
        <fullName evidence="6">LysR family transcriptional regulator</fullName>
    </submittedName>
</protein>
<dbReference type="Gene3D" id="3.40.190.10">
    <property type="entry name" value="Periplasmic binding protein-like II"/>
    <property type="match status" value="2"/>
</dbReference>
<dbReference type="CDD" id="cd05466">
    <property type="entry name" value="PBP2_LTTR_substrate"/>
    <property type="match status" value="1"/>
</dbReference>
<dbReference type="PANTHER" id="PTHR30126">
    <property type="entry name" value="HTH-TYPE TRANSCRIPTIONAL REGULATOR"/>
    <property type="match status" value="1"/>
</dbReference>
<dbReference type="SUPFAM" id="SSF53850">
    <property type="entry name" value="Periplasmic binding protein-like II"/>
    <property type="match status" value="1"/>
</dbReference>
<evidence type="ECO:0000256" key="3">
    <source>
        <dbReference type="ARBA" id="ARBA00023125"/>
    </source>
</evidence>
<dbReference type="PRINTS" id="PR00039">
    <property type="entry name" value="HTHLYSR"/>
</dbReference>
<feature type="domain" description="HTH lysR-type" evidence="5">
    <location>
        <begin position="2"/>
        <end position="59"/>
    </location>
</feature>
<dbReference type="InterPro" id="IPR005119">
    <property type="entry name" value="LysR_subst-bd"/>
</dbReference>
<evidence type="ECO:0000313" key="7">
    <source>
        <dbReference type="Proteomes" id="UP000647585"/>
    </source>
</evidence>
<dbReference type="PANTHER" id="PTHR30126:SF99">
    <property type="entry name" value="TRANSCRIPTIONAL REGULATOR LYSR FAMILY"/>
    <property type="match status" value="1"/>
</dbReference>
<keyword evidence="3" id="KW-0238">DNA-binding</keyword>
<sequence>MFNAQYFRTFITLVETGSFTRTARRLEMTQPGVSQHVRKLETYLDKALIERHGRSFTLTESGRRAYDYALKLFAEHEQFRHGLDDDSLDSGECRIASPGSVGLMFYPYILGQQQMHPSLTVNYSFAFNHEIVNDLLEGRYDIGIVTEQVNHTELACTVWHKEPLCLVVPADFAGSSSAELMGLGFINYYDGINHANALLRANFPDEFRSMTHFRHQGFTNEVSMVLDAVARGLGFTVVSRLVLETSPWQRQVKPLALPQVIHEVLYLLRRKDSVLPKRYEKLLKGFHDQRLQETTPLEP</sequence>
<dbReference type="InterPro" id="IPR036388">
    <property type="entry name" value="WH-like_DNA-bd_sf"/>
</dbReference>
<proteinExistence type="inferred from homology"/>
<dbReference type="Gene3D" id="1.10.10.10">
    <property type="entry name" value="Winged helix-like DNA-binding domain superfamily/Winged helix DNA-binding domain"/>
    <property type="match status" value="1"/>
</dbReference>